<dbReference type="EMBL" id="HBUF01353892">
    <property type="protein sequence ID" value="CAG6716071.1"/>
    <property type="molecule type" value="Transcribed_RNA"/>
</dbReference>
<reference evidence="1" key="1">
    <citation type="submission" date="2021-05" db="EMBL/GenBank/DDBJ databases">
        <authorList>
            <person name="Alioto T."/>
            <person name="Alioto T."/>
            <person name="Gomez Garrido J."/>
        </authorList>
    </citation>
    <scope>NUCLEOTIDE SEQUENCE</scope>
</reference>
<sequence length="100" mass="11676">MFLAQCDKWRLLVETTCFLKEDFRIQAQQNGYHITITFSEEMRKVTEEVGERLNKLDDGRAKFYLYQRLSLAIQRGNAAAIEGSFPSNNKLFDDIDCDVF</sequence>
<protein>
    <submittedName>
        <fullName evidence="1">Uncharacterized protein</fullName>
    </submittedName>
</protein>
<dbReference type="AlphaFoldDB" id="A0A8D8Y0D5"/>
<organism evidence="1">
    <name type="scientific">Cacopsylla melanoneura</name>
    <dbReference type="NCBI Taxonomy" id="428564"/>
    <lineage>
        <taxon>Eukaryota</taxon>
        <taxon>Metazoa</taxon>
        <taxon>Ecdysozoa</taxon>
        <taxon>Arthropoda</taxon>
        <taxon>Hexapoda</taxon>
        <taxon>Insecta</taxon>
        <taxon>Pterygota</taxon>
        <taxon>Neoptera</taxon>
        <taxon>Paraneoptera</taxon>
        <taxon>Hemiptera</taxon>
        <taxon>Sternorrhyncha</taxon>
        <taxon>Psylloidea</taxon>
        <taxon>Psyllidae</taxon>
        <taxon>Psyllinae</taxon>
        <taxon>Cacopsylla</taxon>
    </lineage>
</organism>
<name>A0A8D8Y0D5_9HEMI</name>
<dbReference type="EMBL" id="HBUF01353894">
    <property type="protein sequence ID" value="CAG6716073.1"/>
    <property type="molecule type" value="Transcribed_RNA"/>
</dbReference>
<accession>A0A8D8Y0D5</accession>
<evidence type="ECO:0000313" key="1">
    <source>
        <dbReference type="EMBL" id="CAG6716072.1"/>
    </source>
</evidence>
<dbReference type="EMBL" id="HBUF01353893">
    <property type="protein sequence ID" value="CAG6716072.1"/>
    <property type="molecule type" value="Transcribed_RNA"/>
</dbReference>
<proteinExistence type="predicted"/>